<protein>
    <submittedName>
        <fullName evidence="1">Uncharacterized protein</fullName>
    </submittedName>
</protein>
<name>A0A251TYL7_HELAN</name>
<reference evidence="2" key="1">
    <citation type="journal article" date="2017" name="Nature">
        <title>The sunflower genome provides insights into oil metabolism, flowering and Asterid evolution.</title>
        <authorList>
            <person name="Badouin H."/>
            <person name="Gouzy J."/>
            <person name="Grassa C.J."/>
            <person name="Murat F."/>
            <person name="Staton S.E."/>
            <person name="Cottret L."/>
            <person name="Lelandais-Briere C."/>
            <person name="Owens G.L."/>
            <person name="Carrere S."/>
            <person name="Mayjonade B."/>
            <person name="Legrand L."/>
            <person name="Gill N."/>
            <person name="Kane N.C."/>
            <person name="Bowers J.E."/>
            <person name="Hubner S."/>
            <person name="Bellec A."/>
            <person name="Berard A."/>
            <person name="Berges H."/>
            <person name="Blanchet N."/>
            <person name="Boniface M.C."/>
            <person name="Brunel D."/>
            <person name="Catrice O."/>
            <person name="Chaidir N."/>
            <person name="Claudel C."/>
            <person name="Donnadieu C."/>
            <person name="Faraut T."/>
            <person name="Fievet G."/>
            <person name="Helmstetter N."/>
            <person name="King M."/>
            <person name="Knapp S.J."/>
            <person name="Lai Z."/>
            <person name="Le Paslier M.C."/>
            <person name="Lippi Y."/>
            <person name="Lorenzon L."/>
            <person name="Mandel J.R."/>
            <person name="Marage G."/>
            <person name="Marchand G."/>
            <person name="Marquand E."/>
            <person name="Bret-Mestries E."/>
            <person name="Morien E."/>
            <person name="Nambeesan S."/>
            <person name="Nguyen T."/>
            <person name="Pegot-Espagnet P."/>
            <person name="Pouilly N."/>
            <person name="Raftis F."/>
            <person name="Sallet E."/>
            <person name="Schiex T."/>
            <person name="Thomas J."/>
            <person name="Vandecasteele C."/>
            <person name="Vares D."/>
            <person name="Vear F."/>
            <person name="Vautrin S."/>
            <person name="Crespi M."/>
            <person name="Mangin B."/>
            <person name="Burke J.M."/>
            <person name="Salse J."/>
            <person name="Munos S."/>
            <person name="Vincourt P."/>
            <person name="Rieseberg L.H."/>
            <person name="Langlade N.B."/>
        </authorList>
    </citation>
    <scope>NUCLEOTIDE SEQUENCE [LARGE SCALE GENOMIC DNA]</scope>
    <source>
        <strain evidence="2">cv. SF193</strain>
    </source>
</reference>
<dbReference type="Proteomes" id="UP000215914">
    <property type="component" value="Chromosome 9"/>
</dbReference>
<evidence type="ECO:0000313" key="2">
    <source>
        <dbReference type="Proteomes" id="UP000215914"/>
    </source>
</evidence>
<organism evidence="1 2">
    <name type="scientific">Helianthus annuus</name>
    <name type="common">Common sunflower</name>
    <dbReference type="NCBI Taxonomy" id="4232"/>
    <lineage>
        <taxon>Eukaryota</taxon>
        <taxon>Viridiplantae</taxon>
        <taxon>Streptophyta</taxon>
        <taxon>Embryophyta</taxon>
        <taxon>Tracheophyta</taxon>
        <taxon>Spermatophyta</taxon>
        <taxon>Magnoliopsida</taxon>
        <taxon>eudicotyledons</taxon>
        <taxon>Gunneridae</taxon>
        <taxon>Pentapetalae</taxon>
        <taxon>asterids</taxon>
        <taxon>campanulids</taxon>
        <taxon>Asterales</taxon>
        <taxon>Asteraceae</taxon>
        <taxon>Asteroideae</taxon>
        <taxon>Heliantheae alliance</taxon>
        <taxon>Heliantheae</taxon>
        <taxon>Helianthus</taxon>
    </lineage>
</organism>
<evidence type="ECO:0000313" key="1">
    <source>
        <dbReference type="EMBL" id="OTG15682.1"/>
    </source>
</evidence>
<proteinExistence type="predicted"/>
<dbReference type="EMBL" id="CM007898">
    <property type="protein sequence ID" value="OTG15682.1"/>
    <property type="molecule type" value="Genomic_DNA"/>
</dbReference>
<keyword evidence="2" id="KW-1185">Reference proteome</keyword>
<accession>A0A251TYL7</accession>
<sequence length="71" mass="7797">MGQHVVLLGAYTLISFWSPNKNIDPLSQSAKIKVFQHTNFICSSQVNLLLIESTITGFTSFLLTSAAKTHS</sequence>
<dbReference type="InParanoid" id="A0A251TYL7"/>
<dbReference type="AlphaFoldDB" id="A0A251TYL7"/>
<gene>
    <name evidence="1" type="ORF">HannXRQ_Chr09g0263061</name>
</gene>